<dbReference type="EMBL" id="CP000094">
    <property type="protein sequence ID" value="ABA75803.1"/>
    <property type="molecule type" value="Genomic_DNA"/>
</dbReference>
<feature type="transmembrane region" description="Helical" evidence="1">
    <location>
        <begin position="235"/>
        <end position="258"/>
    </location>
</feature>
<feature type="transmembrane region" description="Helical" evidence="1">
    <location>
        <begin position="78"/>
        <end position="99"/>
    </location>
</feature>
<dbReference type="GO" id="GO:0016020">
    <property type="term" value="C:membrane"/>
    <property type="evidence" value="ECO:0007669"/>
    <property type="project" value="TreeGrafter"/>
</dbReference>
<keyword evidence="1" id="KW-0812">Transmembrane</keyword>
<feature type="transmembrane region" description="Helical" evidence="1">
    <location>
        <begin position="187"/>
        <end position="206"/>
    </location>
</feature>
<dbReference type="GO" id="GO:0000271">
    <property type="term" value="P:polysaccharide biosynthetic process"/>
    <property type="evidence" value="ECO:0007669"/>
    <property type="project" value="TreeGrafter"/>
</dbReference>
<name>Q3K8V1_PSEPF</name>
<feature type="transmembrane region" description="Helical" evidence="1">
    <location>
        <begin position="264"/>
        <end position="283"/>
    </location>
</feature>
<keyword evidence="3" id="KW-0808">Transferase</keyword>
<feature type="domain" description="Acyltransferase 3" evidence="2">
    <location>
        <begin position="9"/>
        <end position="307"/>
    </location>
</feature>
<feature type="transmembrane region" description="Helical" evidence="1">
    <location>
        <begin position="12"/>
        <end position="29"/>
    </location>
</feature>
<keyword evidence="3" id="KW-0012">Acyltransferase</keyword>
<dbReference type="AlphaFoldDB" id="Q3K8V1"/>
<dbReference type="InterPro" id="IPR002656">
    <property type="entry name" value="Acyl_transf_3_dom"/>
</dbReference>
<feature type="transmembrane region" description="Helical" evidence="1">
    <location>
        <begin position="132"/>
        <end position="149"/>
    </location>
</feature>
<dbReference type="InterPro" id="IPR050879">
    <property type="entry name" value="Acyltransferase_3"/>
</dbReference>
<keyword evidence="1" id="KW-0472">Membrane</keyword>
<organism evidence="3 4">
    <name type="scientific">Pseudomonas fluorescens (strain Pf0-1)</name>
    <dbReference type="NCBI Taxonomy" id="205922"/>
    <lineage>
        <taxon>Bacteria</taxon>
        <taxon>Pseudomonadati</taxon>
        <taxon>Pseudomonadota</taxon>
        <taxon>Gammaproteobacteria</taxon>
        <taxon>Pseudomonadales</taxon>
        <taxon>Pseudomonadaceae</taxon>
        <taxon>Pseudomonas</taxon>
    </lineage>
</organism>
<dbReference type="PANTHER" id="PTHR23028">
    <property type="entry name" value="ACETYLTRANSFERASE"/>
    <property type="match status" value="1"/>
</dbReference>
<feature type="transmembrane region" description="Helical" evidence="1">
    <location>
        <begin position="212"/>
        <end position="228"/>
    </location>
</feature>
<gene>
    <name evidence="3" type="ordered locus">Pfl01_4066</name>
</gene>
<keyword evidence="1" id="KW-1133">Transmembrane helix</keyword>
<feature type="transmembrane region" description="Helical" evidence="1">
    <location>
        <begin position="290"/>
        <end position="309"/>
    </location>
</feature>
<sequence>MTTPYNLKNIQALRWLAALLVFIQHAVYFSGQINNDSLQGFLRLSFGSIGVFVFFIISGFVIALQTDKKPSLFAAHRLARIYPAFFIAVIVASLIFLVFSSYRPVLNSGTLSMLLIPVGSLNGTFQIPYWTLIYEVFFYALVFLAMIAFKARPQLLNIAMFAWLLVILGFANAGIKTSVAMPTLSEIVISTLNIYFIVGFFLSRLLFQPTNGIAYAALFVMALEAVYFPEQRYTAIICTMGAIAILALIRLPALPAFLIKLGDYSYGIYLMHMPVIFCLFLALKPHGVDLYTSIAIMTAIALPAAFLFGKFEYWLYQTKIRPAVDKLLTRQSSLHQNQPLEQP</sequence>
<feature type="transmembrane region" description="Helical" evidence="1">
    <location>
        <begin position="41"/>
        <end position="66"/>
    </location>
</feature>
<feature type="transmembrane region" description="Helical" evidence="1">
    <location>
        <begin position="155"/>
        <end position="175"/>
    </location>
</feature>
<accession>Q3K8V1</accession>
<dbReference type="RefSeq" id="WP_011335362.1">
    <property type="nucleotide sequence ID" value="NC_007492.2"/>
</dbReference>
<evidence type="ECO:0000313" key="4">
    <source>
        <dbReference type="Proteomes" id="UP000002704"/>
    </source>
</evidence>
<evidence type="ECO:0000259" key="2">
    <source>
        <dbReference type="Pfam" id="PF01757"/>
    </source>
</evidence>
<dbReference type="GO" id="GO:0016747">
    <property type="term" value="F:acyltransferase activity, transferring groups other than amino-acyl groups"/>
    <property type="evidence" value="ECO:0007669"/>
    <property type="project" value="InterPro"/>
</dbReference>
<reference evidence="3 4" key="1">
    <citation type="journal article" date="2009" name="Genome Biol.">
        <title>Genomic and genetic analyses of diversity and plant interactions of Pseudomonas fluorescens.</title>
        <authorList>
            <person name="Silby M.W."/>
            <person name="Cerdeno-Tarraga A.M."/>
            <person name="Vernikos G.S."/>
            <person name="Giddens S.R."/>
            <person name="Jackson R.W."/>
            <person name="Preston G.M."/>
            <person name="Zhang X.X."/>
            <person name="Moon C.D."/>
            <person name="Gehrig S.M."/>
            <person name="Godfrey S.A."/>
            <person name="Knight C.G."/>
            <person name="Malone J.G."/>
            <person name="Robinson Z."/>
            <person name="Spiers A.J."/>
            <person name="Harris S."/>
            <person name="Challis G.L."/>
            <person name="Yaxley A.M."/>
            <person name="Harris D."/>
            <person name="Seeger K."/>
            <person name="Murphy L."/>
            <person name="Rutter S."/>
            <person name="Squares R."/>
            <person name="Quail M.A."/>
            <person name="Saunders E."/>
            <person name="Mavromatis K."/>
            <person name="Brettin T.S."/>
            <person name="Bentley S.D."/>
            <person name="Hothersall J."/>
            <person name="Stephens E."/>
            <person name="Thomas C.M."/>
            <person name="Parkhill J."/>
            <person name="Levy S.B."/>
            <person name="Rainey P.B."/>
            <person name="Thomson N.R."/>
        </authorList>
    </citation>
    <scope>NUCLEOTIDE SEQUENCE [LARGE SCALE GENOMIC DNA]</scope>
    <source>
        <strain evidence="3 4">Pf0-1</strain>
    </source>
</reference>
<dbReference type="PANTHER" id="PTHR23028:SF131">
    <property type="entry name" value="BLR2367 PROTEIN"/>
    <property type="match status" value="1"/>
</dbReference>
<dbReference type="HOGENOM" id="CLU_743289_0_0_6"/>
<dbReference type="Proteomes" id="UP000002704">
    <property type="component" value="Chromosome"/>
</dbReference>
<dbReference type="KEGG" id="pfo:Pfl01_4066"/>
<evidence type="ECO:0000313" key="3">
    <source>
        <dbReference type="EMBL" id="ABA75803.1"/>
    </source>
</evidence>
<dbReference type="eggNOG" id="COG1835">
    <property type="taxonomic scope" value="Bacteria"/>
</dbReference>
<protein>
    <submittedName>
        <fullName evidence="3">Acyltransferase 3 family member</fullName>
    </submittedName>
</protein>
<dbReference type="Pfam" id="PF01757">
    <property type="entry name" value="Acyl_transf_3"/>
    <property type="match status" value="1"/>
</dbReference>
<evidence type="ECO:0000256" key="1">
    <source>
        <dbReference type="SAM" id="Phobius"/>
    </source>
</evidence>
<proteinExistence type="predicted"/>